<name>A0ABS4JD68_9BACL</name>
<dbReference type="SUPFAM" id="SSF88946">
    <property type="entry name" value="Sigma2 domain of RNA polymerase sigma factors"/>
    <property type="match status" value="1"/>
</dbReference>
<keyword evidence="2" id="KW-0805">Transcription regulation</keyword>
<dbReference type="InterPro" id="IPR013324">
    <property type="entry name" value="RNA_pol_sigma_r3/r4-like"/>
</dbReference>
<comment type="similarity">
    <text evidence="1">Belongs to the sigma-70 factor family. ECF subfamily.</text>
</comment>
<dbReference type="InterPro" id="IPR014284">
    <property type="entry name" value="RNA_pol_sigma-70_dom"/>
</dbReference>
<dbReference type="SUPFAM" id="SSF88659">
    <property type="entry name" value="Sigma3 and sigma4 domains of RNA polymerase sigma factors"/>
    <property type="match status" value="1"/>
</dbReference>
<evidence type="ECO:0000259" key="6">
    <source>
        <dbReference type="Pfam" id="PF04542"/>
    </source>
</evidence>
<dbReference type="NCBIfam" id="TIGR02937">
    <property type="entry name" value="sigma70-ECF"/>
    <property type="match status" value="1"/>
</dbReference>
<protein>
    <submittedName>
        <fullName evidence="7">RNA polymerase sigma factor (Sigma-70 family)</fullName>
    </submittedName>
</protein>
<dbReference type="RefSeq" id="WP_209979981.1">
    <property type="nucleotide sequence ID" value="NZ_JAGGLB010000066.1"/>
</dbReference>
<proteinExistence type="inferred from homology"/>
<evidence type="ECO:0000256" key="3">
    <source>
        <dbReference type="ARBA" id="ARBA00023082"/>
    </source>
</evidence>
<dbReference type="Proteomes" id="UP001519287">
    <property type="component" value="Unassembled WGS sequence"/>
</dbReference>
<evidence type="ECO:0000256" key="5">
    <source>
        <dbReference type="ARBA" id="ARBA00023163"/>
    </source>
</evidence>
<dbReference type="EMBL" id="JAGGLB010000066">
    <property type="protein sequence ID" value="MBP1997031.1"/>
    <property type="molecule type" value="Genomic_DNA"/>
</dbReference>
<evidence type="ECO:0000256" key="1">
    <source>
        <dbReference type="ARBA" id="ARBA00010641"/>
    </source>
</evidence>
<evidence type="ECO:0000256" key="4">
    <source>
        <dbReference type="ARBA" id="ARBA00023125"/>
    </source>
</evidence>
<evidence type="ECO:0000256" key="2">
    <source>
        <dbReference type="ARBA" id="ARBA00023015"/>
    </source>
</evidence>
<keyword evidence="3" id="KW-0731">Sigma factor</keyword>
<keyword evidence="4" id="KW-0238">DNA-binding</keyword>
<dbReference type="InterPro" id="IPR007627">
    <property type="entry name" value="RNA_pol_sigma70_r2"/>
</dbReference>
<sequence length="512" mass="57761">MNQTDMIKRAAAGDRDALTQLMNAYRQEAALWARDILRDTHFAEDAVQESFLRLAAKLPGLRDPERFRPWLRRLVRRTAINMLRGAENRTKPFGDLPESADPYLVGRPDEPLQEILRRESRREVADHSFAALRGKAKRVMDAMEEGLQPDEAAALLGITRSNVYNLISRSRSKLNEDRFRMEVDRYLSSRQREGNPGRIVLEEPRFSRPYAFLSVALLEVLRYGGDTDRPLTTIMGMTGDAFRIGISSGCDWRGLSTFDWSFAFYGAAERVGWSARCFGRPGRQQILPEQQVGVLRLIHDAVEANRPAIVWNLTINEFDLVFGYDDSERVLLCRSHRPGVHRYTYESLGRSPESPGLFAAVLDRRTGAPSSLHTVLAGIVKQIRGDEPRVSGFVFGQAAYREWQSAVLENRLDPLGHAYQVALLSEAREHACHYLEQLSRDRSIRGEARSHLVVASKLYKQIGRIMQQLYPSFPFGMGGVTSNREHMAAGLKAAMEAEAEAAGCLEAALERL</sequence>
<dbReference type="Pfam" id="PF04542">
    <property type="entry name" value="Sigma70_r2"/>
    <property type="match status" value="1"/>
</dbReference>
<comment type="caution">
    <text evidence="7">The sequence shown here is derived from an EMBL/GenBank/DDBJ whole genome shotgun (WGS) entry which is preliminary data.</text>
</comment>
<organism evidence="7 8">
    <name type="scientific">Paenibacillus eucommiae</name>
    <dbReference type="NCBI Taxonomy" id="1355755"/>
    <lineage>
        <taxon>Bacteria</taxon>
        <taxon>Bacillati</taxon>
        <taxon>Bacillota</taxon>
        <taxon>Bacilli</taxon>
        <taxon>Bacillales</taxon>
        <taxon>Paenibacillaceae</taxon>
        <taxon>Paenibacillus</taxon>
    </lineage>
</organism>
<keyword evidence="8" id="KW-1185">Reference proteome</keyword>
<dbReference type="InterPro" id="IPR013325">
    <property type="entry name" value="RNA_pol_sigma_r2"/>
</dbReference>
<feature type="domain" description="RNA polymerase sigma-70 region 2" evidence="6">
    <location>
        <begin position="21"/>
        <end position="86"/>
    </location>
</feature>
<evidence type="ECO:0000313" key="7">
    <source>
        <dbReference type="EMBL" id="MBP1997031.1"/>
    </source>
</evidence>
<evidence type="ECO:0000313" key="8">
    <source>
        <dbReference type="Proteomes" id="UP001519287"/>
    </source>
</evidence>
<dbReference type="Gene3D" id="1.10.1740.10">
    <property type="match status" value="1"/>
</dbReference>
<dbReference type="PANTHER" id="PTHR43133">
    <property type="entry name" value="RNA POLYMERASE ECF-TYPE SIGMA FACTO"/>
    <property type="match status" value="1"/>
</dbReference>
<dbReference type="InterPro" id="IPR039425">
    <property type="entry name" value="RNA_pol_sigma-70-like"/>
</dbReference>
<reference evidence="7 8" key="1">
    <citation type="submission" date="2021-03" db="EMBL/GenBank/DDBJ databases">
        <title>Genomic Encyclopedia of Type Strains, Phase IV (KMG-IV): sequencing the most valuable type-strain genomes for metagenomic binning, comparative biology and taxonomic classification.</title>
        <authorList>
            <person name="Goeker M."/>
        </authorList>
    </citation>
    <scope>NUCLEOTIDE SEQUENCE [LARGE SCALE GENOMIC DNA]</scope>
    <source>
        <strain evidence="7 8">DSM 26048</strain>
    </source>
</reference>
<accession>A0ABS4JD68</accession>
<dbReference type="PANTHER" id="PTHR43133:SF8">
    <property type="entry name" value="RNA POLYMERASE SIGMA FACTOR HI_1459-RELATED"/>
    <property type="match status" value="1"/>
</dbReference>
<keyword evidence="5" id="KW-0804">Transcription</keyword>
<gene>
    <name evidence="7" type="ORF">J2Z66_008709</name>
</gene>